<comment type="caution">
    <text evidence="1">The sequence shown here is derived from an EMBL/GenBank/DDBJ whole genome shotgun (WGS) entry which is preliminary data.</text>
</comment>
<sequence>MAIHLPFAKLSHWHQIAFSAALLERMLPNYQMFSEAADFGNAKVLRNQLDIIWQWLDNSNTVKINSDAQLLKLEAETPDPEAFDSFGVFPALDACMAFSALWQLMQVKPSKKQKTAEIDIDDIQSISRLSHNSVSYYVELLLLEEVEESADEELTITAEQMDEHPLMQWEKDTQNELFDFLKFAAADKRTCKLAKQMSLSEGLSNLGIEIV</sequence>
<dbReference type="InterPro" id="IPR023381">
    <property type="entry name" value="YP001051499.1-like_dom_sf"/>
</dbReference>
<dbReference type="EMBL" id="VOLT01000008">
    <property type="protein sequence ID" value="TWX66269.1"/>
    <property type="molecule type" value="Genomic_DNA"/>
</dbReference>
<protein>
    <submittedName>
        <fullName evidence="1">DUF416 family protein</fullName>
    </submittedName>
</protein>
<dbReference type="AlphaFoldDB" id="A0A5C6QBQ4"/>
<keyword evidence="2" id="KW-1185">Reference proteome</keyword>
<dbReference type="RefSeq" id="WP_146789539.1">
    <property type="nucleotide sequence ID" value="NZ_VOLT01000008.1"/>
</dbReference>
<proteinExistence type="predicted"/>
<reference evidence="1 2" key="1">
    <citation type="submission" date="2019-07" db="EMBL/GenBank/DDBJ databases">
        <title>Genomes of sea-ice associated Colwellia species.</title>
        <authorList>
            <person name="Bowman J.P."/>
        </authorList>
    </citation>
    <scope>NUCLEOTIDE SEQUENCE [LARGE SCALE GENOMIC DNA]</scope>
    <source>
        <strain evidence="1 2">ACAM 459</strain>
    </source>
</reference>
<name>A0A5C6QBQ4_9GAMM</name>
<dbReference type="Gene3D" id="1.20.1590.10">
    <property type="entry name" value="YP_001051499.1 domain like"/>
    <property type="match status" value="1"/>
</dbReference>
<dbReference type="Proteomes" id="UP000321822">
    <property type="component" value="Unassembled WGS sequence"/>
</dbReference>
<gene>
    <name evidence="1" type="ORF">ESZ36_15455</name>
</gene>
<organism evidence="1 2">
    <name type="scientific">Colwellia demingiae</name>
    <dbReference type="NCBI Taxonomy" id="89401"/>
    <lineage>
        <taxon>Bacteria</taxon>
        <taxon>Pseudomonadati</taxon>
        <taxon>Pseudomonadota</taxon>
        <taxon>Gammaproteobacteria</taxon>
        <taxon>Alteromonadales</taxon>
        <taxon>Colwelliaceae</taxon>
        <taxon>Colwellia</taxon>
    </lineage>
</organism>
<dbReference type="OrthoDB" id="9204516at2"/>
<accession>A0A5C6QBQ4</accession>
<dbReference type="Pfam" id="PF04222">
    <property type="entry name" value="DUF416"/>
    <property type="match status" value="1"/>
</dbReference>
<dbReference type="InterPro" id="IPR007338">
    <property type="entry name" value="DUF416"/>
</dbReference>
<evidence type="ECO:0000313" key="2">
    <source>
        <dbReference type="Proteomes" id="UP000321822"/>
    </source>
</evidence>
<evidence type="ECO:0000313" key="1">
    <source>
        <dbReference type="EMBL" id="TWX66269.1"/>
    </source>
</evidence>